<feature type="DNA-binding region" description="H-T-H motif" evidence="4">
    <location>
        <begin position="68"/>
        <end position="87"/>
    </location>
</feature>
<dbReference type="SUPFAM" id="SSF46689">
    <property type="entry name" value="Homeodomain-like"/>
    <property type="match status" value="1"/>
</dbReference>
<dbReference type="PANTHER" id="PTHR30055:SF234">
    <property type="entry name" value="HTH-TYPE TRANSCRIPTIONAL REGULATOR BETI"/>
    <property type="match status" value="1"/>
</dbReference>
<dbReference type="Proteomes" id="UP001470809">
    <property type="component" value="Plasmid pSS1-5"/>
</dbReference>
<keyword evidence="3" id="KW-0804">Transcription</keyword>
<evidence type="ECO:0000256" key="2">
    <source>
        <dbReference type="ARBA" id="ARBA00023125"/>
    </source>
</evidence>
<dbReference type="Pfam" id="PF00440">
    <property type="entry name" value="TetR_N"/>
    <property type="match status" value="1"/>
</dbReference>
<reference evidence="7" key="1">
    <citation type="submission" date="2024-04" db="EMBL/GenBank/DDBJ databases">
        <title>Phylogenomic analyses of a clade within the roseobacter group suggest taxonomic reassignments of species of the genera Aestuariivita, Citreicella, Loktanella, Nautella, Pelagibaca, Ruegeria, Thalassobius, Thiobacimonas and Tropicibacter, and the proposal o.</title>
        <authorList>
            <person name="Jeon C.O."/>
        </authorList>
    </citation>
    <scope>NUCLEOTIDE SEQUENCE [LARGE SCALE GENOMIC DNA]</scope>
    <source>
        <strain evidence="7">SS1-5</strain>
        <plasmid evidence="7">pSS1-5</plasmid>
    </source>
</reference>
<dbReference type="EMBL" id="CP151764">
    <property type="protein sequence ID" value="WZU65651.2"/>
    <property type="molecule type" value="Genomic_DNA"/>
</dbReference>
<evidence type="ECO:0000313" key="7">
    <source>
        <dbReference type="Proteomes" id="UP001470809"/>
    </source>
</evidence>
<evidence type="ECO:0000313" key="6">
    <source>
        <dbReference type="EMBL" id="WZU65651.2"/>
    </source>
</evidence>
<geneLocation type="plasmid" evidence="6 7">
    <name>pSS1-5</name>
</geneLocation>
<reference evidence="6 7" key="2">
    <citation type="submission" date="2024-08" db="EMBL/GenBank/DDBJ databases">
        <title>Phylogenomic analyses of a clade within the roseobacter group suggest taxonomic reassignments of species of the genera Aestuariivita, Citreicella, Loktanella, Nautella, Pelagibaca, Ruegeria, Thalassobius, Thiobacimonas and Tropicibacter, and the proposal o.</title>
        <authorList>
            <person name="Jeon C.O."/>
        </authorList>
    </citation>
    <scope>NUCLEOTIDE SEQUENCE [LARGE SCALE GENOMIC DNA]</scope>
    <source>
        <strain evidence="6 7">SS1-5</strain>
        <plasmid evidence="6 7">pSS1-5</plasmid>
    </source>
</reference>
<dbReference type="PRINTS" id="PR00455">
    <property type="entry name" value="HTHTETR"/>
</dbReference>
<dbReference type="GO" id="GO:0003700">
    <property type="term" value="F:DNA-binding transcription factor activity"/>
    <property type="evidence" value="ECO:0007669"/>
    <property type="project" value="TreeGrafter"/>
</dbReference>
<gene>
    <name evidence="6" type="ORF">AABB31_00605</name>
</gene>
<keyword evidence="2 4" id="KW-0238">DNA-binding</keyword>
<evidence type="ECO:0000256" key="3">
    <source>
        <dbReference type="ARBA" id="ARBA00023163"/>
    </source>
</evidence>
<dbReference type="InterPro" id="IPR041674">
    <property type="entry name" value="TetR_C_22"/>
</dbReference>
<keyword evidence="6" id="KW-0614">Plasmid</keyword>
<name>A0AAN0MCS9_9RHOB</name>
<dbReference type="Gene3D" id="1.10.357.10">
    <property type="entry name" value="Tetracycline Repressor, domain 2"/>
    <property type="match status" value="1"/>
</dbReference>
<keyword evidence="1" id="KW-0805">Transcription regulation</keyword>
<dbReference type="KEGG" id="yrh:AABB31_00605"/>
<dbReference type="RefSeq" id="WP_373634720.1">
    <property type="nucleotide sequence ID" value="NZ_CP151764.2"/>
</dbReference>
<organism evidence="6 7">
    <name type="scientific">Yoonia rhodophyticola</name>
    <dbReference type="NCBI Taxonomy" id="3137370"/>
    <lineage>
        <taxon>Bacteria</taxon>
        <taxon>Pseudomonadati</taxon>
        <taxon>Pseudomonadota</taxon>
        <taxon>Alphaproteobacteria</taxon>
        <taxon>Rhodobacterales</taxon>
        <taxon>Paracoccaceae</taxon>
        <taxon>Yoonia</taxon>
    </lineage>
</organism>
<evidence type="ECO:0000256" key="1">
    <source>
        <dbReference type="ARBA" id="ARBA00023015"/>
    </source>
</evidence>
<protein>
    <submittedName>
        <fullName evidence="6">TetR/AcrR family transcriptional regulator</fullName>
    </submittedName>
</protein>
<dbReference type="AlphaFoldDB" id="A0AAN0MCS9"/>
<evidence type="ECO:0000256" key="4">
    <source>
        <dbReference type="PROSITE-ProRule" id="PRU00335"/>
    </source>
</evidence>
<feature type="domain" description="HTH tetR-type" evidence="5">
    <location>
        <begin position="45"/>
        <end position="105"/>
    </location>
</feature>
<dbReference type="Pfam" id="PF17928">
    <property type="entry name" value="TetR_C_22"/>
    <property type="match status" value="1"/>
</dbReference>
<dbReference type="GO" id="GO:0000976">
    <property type="term" value="F:transcription cis-regulatory region binding"/>
    <property type="evidence" value="ECO:0007669"/>
    <property type="project" value="TreeGrafter"/>
</dbReference>
<proteinExistence type="predicted"/>
<dbReference type="InterPro" id="IPR009057">
    <property type="entry name" value="Homeodomain-like_sf"/>
</dbReference>
<dbReference type="PANTHER" id="PTHR30055">
    <property type="entry name" value="HTH-TYPE TRANSCRIPTIONAL REGULATOR RUTR"/>
    <property type="match status" value="1"/>
</dbReference>
<keyword evidence="7" id="KW-1185">Reference proteome</keyword>
<accession>A0AAN0MCS9</accession>
<dbReference type="InterPro" id="IPR050109">
    <property type="entry name" value="HTH-type_TetR-like_transc_reg"/>
</dbReference>
<sequence>MRQVIFRYILRKIGYVYLTFSHVSGVKMPDSQIEVIRNPVQARSQMRVSQILEAARALIAHRGAAALKMNQIAETAGISMASIYQYFPNKRAIIAALAEQILQENARRNEDILTDKPRSLVQLASTVTELLDQYYRLQKQDPVVRDIWAGYHADKELRDIDDNDSVRNRDFIFEASRHLFRPEVHEQAKVALLILINFGGAAVTTAVSLEDDLGDFAMEEAKTMLYAAWEATILPLGRKR</sequence>
<dbReference type="PROSITE" id="PS50977">
    <property type="entry name" value="HTH_TETR_2"/>
    <property type="match status" value="1"/>
</dbReference>
<dbReference type="InterPro" id="IPR001647">
    <property type="entry name" value="HTH_TetR"/>
</dbReference>
<evidence type="ECO:0000259" key="5">
    <source>
        <dbReference type="PROSITE" id="PS50977"/>
    </source>
</evidence>